<gene>
    <name evidence="2" type="ORF">FYJ51_05750</name>
</gene>
<organism evidence="2 3">
    <name type="scientific">Stecheria intestinalis</name>
    <dbReference type="NCBI Taxonomy" id="2606630"/>
    <lineage>
        <taxon>Bacteria</taxon>
        <taxon>Bacillati</taxon>
        <taxon>Bacillota</taxon>
        <taxon>Erysipelotrichia</taxon>
        <taxon>Erysipelotrichales</taxon>
        <taxon>Erysipelotrichaceae</taxon>
        <taxon>Stecheria</taxon>
    </lineage>
</organism>
<keyword evidence="3" id="KW-1185">Reference proteome</keyword>
<reference evidence="2 3" key="1">
    <citation type="submission" date="2019-08" db="EMBL/GenBank/DDBJ databases">
        <title>In-depth cultivation of the pig gut microbiome towards novel bacterial diversity and tailored functional studies.</title>
        <authorList>
            <person name="Wylensek D."/>
            <person name="Hitch T.C.A."/>
            <person name="Clavel T."/>
        </authorList>
    </citation>
    <scope>NUCLEOTIDE SEQUENCE [LARGE SCALE GENOMIC DNA]</scope>
    <source>
        <strain evidence="2 3">Oil+RF-744-GAM-WT-6</strain>
    </source>
</reference>
<accession>A0A7X2NRY3</accession>
<dbReference type="EMBL" id="VUMN01000010">
    <property type="protein sequence ID" value="MSS58404.1"/>
    <property type="molecule type" value="Genomic_DNA"/>
</dbReference>
<evidence type="ECO:0000313" key="2">
    <source>
        <dbReference type="EMBL" id="MSS58404.1"/>
    </source>
</evidence>
<proteinExistence type="predicted"/>
<feature type="domain" description="Schlafen AlbA-2" evidence="1">
    <location>
        <begin position="15"/>
        <end position="143"/>
    </location>
</feature>
<protein>
    <submittedName>
        <fullName evidence="2">AAA family ATPase</fullName>
    </submittedName>
</protein>
<dbReference type="InterPro" id="IPR007421">
    <property type="entry name" value="Schlafen_AlbA_2_dom"/>
</dbReference>
<sequence>MTEKEILDSLKYGEKINLECKKAESKIPNSVWETYSSFANTDGGLILFGVEEHLREKDPEKRFTLESITNPQQKLTDFWNTINSAKVSTNILVDSDVGICKVRGADIMWINVPQADYKAKPVYINENINKGTFKRNHEGDYHCTVEEIKAMLRDASDSGNDGTLLVNYTMDDIDAASLKSYRIEFEHNNPDHVWNGVDDETFLKNMGGFAVDRKTKKGWLTAAGLLMFGKGLAIRERFDNIRMDYLDESNLAPGSRWSDRLTYDGMWENNLYSFMRLVMPKLVSGIKRPFNLQGMARNDDTAIHKAIREAVVNMLIHSDYQITGVLSIVKEDKGFCFSNPGSLKLPIRAIYEGGHSVARNPRIQIMLRMIGYGDNIGSGFPTILSAWGDENWRKPDLSQDEELHQVTLKLWMISTMPKECTDHLKKLFGSVYTHLSQNEQLILGTAYLEGSVTNSRLQALLDLHSTDVGHLLSDLTARNLLLVNWKGRWSSYQVNENYQPEAEQIDLSDISTDDQNNLRKSDQMIYEYICTNGFITSSQVISLVPNITTKSGATAALRRLIKDQLVEKVREGRQFIYKKK</sequence>
<dbReference type="InterPro" id="IPR038475">
    <property type="entry name" value="RecG_C_sf"/>
</dbReference>
<dbReference type="Pfam" id="PF13749">
    <property type="entry name" value="HATPase_c_4"/>
    <property type="match status" value="1"/>
</dbReference>
<evidence type="ECO:0000259" key="1">
    <source>
        <dbReference type="Pfam" id="PF04326"/>
    </source>
</evidence>
<dbReference type="AlphaFoldDB" id="A0A7X2NRY3"/>
<comment type="caution">
    <text evidence="2">The sequence shown here is derived from an EMBL/GenBank/DDBJ whole genome shotgun (WGS) entry which is preliminary data.</text>
</comment>
<name>A0A7X2NRY3_9FIRM</name>
<dbReference type="Pfam" id="PF04326">
    <property type="entry name" value="SLFN_AlbA_2"/>
    <property type="match status" value="1"/>
</dbReference>
<dbReference type="PANTHER" id="PTHR30595:SF6">
    <property type="entry name" value="SCHLAFEN ALBA-2 DOMAIN-CONTAINING PROTEIN"/>
    <property type="match status" value="1"/>
</dbReference>
<dbReference type="PANTHER" id="PTHR30595">
    <property type="entry name" value="GLPR-RELATED TRANSCRIPTIONAL REPRESSOR"/>
    <property type="match status" value="1"/>
</dbReference>
<dbReference type="InterPro" id="IPR038461">
    <property type="entry name" value="Schlafen_AlbA_2_dom_sf"/>
</dbReference>
<dbReference type="Gene3D" id="3.30.565.60">
    <property type="match status" value="1"/>
</dbReference>
<dbReference type="Proteomes" id="UP000461880">
    <property type="component" value="Unassembled WGS sequence"/>
</dbReference>
<dbReference type="RefSeq" id="WP_154504147.1">
    <property type="nucleotide sequence ID" value="NZ_VUMN01000010.1"/>
</dbReference>
<evidence type="ECO:0000313" key="3">
    <source>
        <dbReference type="Proteomes" id="UP000461880"/>
    </source>
</evidence>
<dbReference type="Gene3D" id="3.30.950.30">
    <property type="entry name" value="Schlafen, AAA domain"/>
    <property type="match status" value="1"/>
</dbReference>